<sequence length="111" mass="12524">MMEAGVYFGHQARKWNPKMAPSIFTKMNHTSRMPLLQGSREAMRGERIEASPSQSGTHDWVPGIVARRCDWSEHTCVFEYASKHKSASNRHLMGIILVLRPPPCTSESDSP</sequence>
<dbReference type="InterPro" id="IPR001865">
    <property type="entry name" value="Ribosomal_uS2"/>
</dbReference>
<dbReference type="SUPFAM" id="SSF52313">
    <property type="entry name" value="Ribosomal protein S2"/>
    <property type="match status" value="1"/>
</dbReference>
<comment type="similarity">
    <text evidence="1">Belongs to the universal ribosomal protein uS2 family.</text>
</comment>
<reference evidence="3" key="1">
    <citation type="journal article" date="2017" name="Cell">
        <title>Insights into land plant evolution garnered from the Marchantia polymorpha genome.</title>
        <authorList>
            <person name="Bowman J.L."/>
            <person name="Kohchi T."/>
            <person name="Yamato K.T."/>
            <person name="Jenkins J."/>
            <person name="Shu S."/>
            <person name="Ishizaki K."/>
            <person name="Yamaoka S."/>
            <person name="Nishihama R."/>
            <person name="Nakamura Y."/>
            <person name="Berger F."/>
            <person name="Adam C."/>
            <person name="Aki S.S."/>
            <person name="Althoff F."/>
            <person name="Araki T."/>
            <person name="Arteaga-Vazquez M.A."/>
            <person name="Balasubrmanian S."/>
            <person name="Barry K."/>
            <person name="Bauer D."/>
            <person name="Boehm C.R."/>
            <person name="Briginshaw L."/>
            <person name="Caballero-Perez J."/>
            <person name="Catarino B."/>
            <person name="Chen F."/>
            <person name="Chiyoda S."/>
            <person name="Chovatia M."/>
            <person name="Davies K.M."/>
            <person name="Delmans M."/>
            <person name="Demura T."/>
            <person name="Dierschke T."/>
            <person name="Dolan L."/>
            <person name="Dorantes-Acosta A.E."/>
            <person name="Eklund D.M."/>
            <person name="Florent S.N."/>
            <person name="Flores-Sandoval E."/>
            <person name="Fujiyama A."/>
            <person name="Fukuzawa H."/>
            <person name="Galik B."/>
            <person name="Grimanelli D."/>
            <person name="Grimwood J."/>
            <person name="Grossniklaus U."/>
            <person name="Hamada T."/>
            <person name="Haseloff J."/>
            <person name="Hetherington A.J."/>
            <person name="Higo A."/>
            <person name="Hirakawa Y."/>
            <person name="Hundley H.N."/>
            <person name="Ikeda Y."/>
            <person name="Inoue K."/>
            <person name="Inoue S.I."/>
            <person name="Ishida S."/>
            <person name="Jia Q."/>
            <person name="Kakita M."/>
            <person name="Kanazawa T."/>
            <person name="Kawai Y."/>
            <person name="Kawashima T."/>
            <person name="Kennedy M."/>
            <person name="Kinose K."/>
            <person name="Kinoshita T."/>
            <person name="Kohara Y."/>
            <person name="Koide E."/>
            <person name="Komatsu K."/>
            <person name="Kopischke S."/>
            <person name="Kubo M."/>
            <person name="Kyozuka J."/>
            <person name="Lagercrantz U."/>
            <person name="Lin S.S."/>
            <person name="Lindquist E."/>
            <person name="Lipzen A.M."/>
            <person name="Lu C.W."/>
            <person name="De Luna E."/>
            <person name="Martienssen R.A."/>
            <person name="Minamino N."/>
            <person name="Mizutani M."/>
            <person name="Mizutani M."/>
            <person name="Mochizuki N."/>
            <person name="Monte I."/>
            <person name="Mosher R."/>
            <person name="Nagasaki H."/>
            <person name="Nakagami H."/>
            <person name="Naramoto S."/>
            <person name="Nishitani K."/>
            <person name="Ohtani M."/>
            <person name="Okamoto T."/>
            <person name="Okumura M."/>
            <person name="Phillips J."/>
            <person name="Pollak B."/>
            <person name="Reinders A."/>
            <person name="Rovekamp M."/>
            <person name="Sano R."/>
            <person name="Sawa S."/>
            <person name="Schmid M.W."/>
            <person name="Shirakawa M."/>
            <person name="Solano R."/>
            <person name="Spunde A."/>
            <person name="Suetsugu N."/>
            <person name="Sugano S."/>
            <person name="Sugiyama A."/>
            <person name="Sun R."/>
            <person name="Suzuki Y."/>
            <person name="Takenaka M."/>
            <person name="Takezawa D."/>
            <person name="Tomogane H."/>
            <person name="Tsuzuki M."/>
            <person name="Ueda T."/>
            <person name="Umeda M."/>
            <person name="Ward J.M."/>
            <person name="Watanabe Y."/>
            <person name="Yazaki K."/>
            <person name="Yokoyama R."/>
            <person name="Yoshitake Y."/>
            <person name="Yotsui I."/>
            <person name="Zachgo S."/>
            <person name="Schmutz J."/>
        </authorList>
    </citation>
    <scope>NUCLEOTIDE SEQUENCE [LARGE SCALE GENOMIC DNA]</scope>
    <source>
        <strain evidence="3">Tak-1</strain>
    </source>
</reference>
<proteinExistence type="inferred from homology"/>
<dbReference type="Proteomes" id="UP000244005">
    <property type="component" value="Unassembled WGS sequence"/>
</dbReference>
<dbReference type="Gene3D" id="3.40.50.10490">
    <property type="entry name" value="Glucose-6-phosphate isomerase like protein, domain 1"/>
    <property type="match status" value="1"/>
</dbReference>
<dbReference type="Pfam" id="PF00318">
    <property type="entry name" value="Ribosomal_S2"/>
    <property type="match status" value="1"/>
</dbReference>
<evidence type="ECO:0000313" key="2">
    <source>
        <dbReference type="EMBL" id="PTQ47429.1"/>
    </source>
</evidence>
<keyword evidence="3" id="KW-1185">Reference proteome</keyword>
<dbReference type="OrthoDB" id="565471at2759"/>
<dbReference type="AlphaFoldDB" id="A0A2R6XMU3"/>
<name>A0A2R6XMU3_MARPO</name>
<dbReference type="GO" id="GO:0005840">
    <property type="term" value="C:ribosome"/>
    <property type="evidence" value="ECO:0007669"/>
    <property type="project" value="InterPro"/>
</dbReference>
<organism evidence="2 3">
    <name type="scientific">Marchantia polymorpha</name>
    <name type="common">Common liverwort</name>
    <name type="synonym">Marchantia aquatica</name>
    <dbReference type="NCBI Taxonomy" id="3197"/>
    <lineage>
        <taxon>Eukaryota</taxon>
        <taxon>Viridiplantae</taxon>
        <taxon>Streptophyta</taxon>
        <taxon>Embryophyta</taxon>
        <taxon>Marchantiophyta</taxon>
        <taxon>Marchantiopsida</taxon>
        <taxon>Marchantiidae</taxon>
        <taxon>Marchantiales</taxon>
        <taxon>Marchantiaceae</taxon>
        <taxon>Marchantia</taxon>
    </lineage>
</organism>
<evidence type="ECO:0000256" key="1">
    <source>
        <dbReference type="ARBA" id="ARBA00006242"/>
    </source>
</evidence>
<dbReference type="EMBL" id="KZ772680">
    <property type="protein sequence ID" value="PTQ47429.1"/>
    <property type="molecule type" value="Genomic_DNA"/>
</dbReference>
<gene>
    <name evidence="2" type="ORF">MARPO_0008s0181</name>
</gene>
<evidence type="ECO:0008006" key="4">
    <source>
        <dbReference type="Google" id="ProtNLM"/>
    </source>
</evidence>
<dbReference type="InterPro" id="IPR023591">
    <property type="entry name" value="Ribosomal_uS2_flav_dom_sf"/>
</dbReference>
<protein>
    <recommendedName>
        <fullName evidence="4">30S ribosomal protein S2, chloroplastic</fullName>
    </recommendedName>
</protein>
<dbReference type="GO" id="GO:0006412">
    <property type="term" value="P:translation"/>
    <property type="evidence" value="ECO:0007669"/>
    <property type="project" value="InterPro"/>
</dbReference>
<evidence type="ECO:0000313" key="3">
    <source>
        <dbReference type="Proteomes" id="UP000244005"/>
    </source>
</evidence>
<dbReference type="GO" id="GO:0003735">
    <property type="term" value="F:structural constituent of ribosome"/>
    <property type="evidence" value="ECO:0007669"/>
    <property type="project" value="InterPro"/>
</dbReference>
<accession>A0A2R6XMU3</accession>